<evidence type="ECO:0000256" key="3">
    <source>
        <dbReference type="SAM" id="SignalP"/>
    </source>
</evidence>
<dbReference type="RefSeq" id="WP_162392858.1">
    <property type="nucleotide sequence ID" value="NZ_JAABOZ010000003.1"/>
</dbReference>
<dbReference type="InterPro" id="IPR005754">
    <property type="entry name" value="Sortase"/>
</dbReference>
<evidence type="ECO:0000256" key="2">
    <source>
        <dbReference type="SAM" id="MobiDB-lite"/>
    </source>
</evidence>
<keyword evidence="1" id="KW-0378">Hydrolase</keyword>
<dbReference type="CDD" id="cd05829">
    <property type="entry name" value="Sortase_F"/>
    <property type="match status" value="1"/>
</dbReference>
<keyword evidence="3" id="KW-0732">Signal</keyword>
<dbReference type="SUPFAM" id="SSF63817">
    <property type="entry name" value="Sortase"/>
    <property type="match status" value="1"/>
</dbReference>
<dbReference type="Proteomes" id="UP000470470">
    <property type="component" value="Unassembled WGS sequence"/>
</dbReference>
<sequence length="223" mass="22522">MRSAAATLVVGLALAVGTPAVWALSRPPAAAGPPVEQVLDSPAPAPVLDPAPPSGPAGQAPPPVPVRDASPTPPVEVPAPVGLSVPGVGVDAAVDPVGVEPDGSMSVPRDVDRVGWYRFGPAPGQPGSAVLAGHVDSATDGLGAMAPVRSTEVGDEVTVTAADGATTRWRVVARQEFVKQELPRDQLFARDGPPRLVLITCGGPFQPDTGSYRDNVVVVAEPA</sequence>
<protein>
    <submittedName>
        <fullName evidence="4">Sortase</fullName>
    </submittedName>
</protein>
<gene>
    <name evidence="4" type="ORF">G1H19_18655</name>
</gene>
<organism evidence="4 5">
    <name type="scientific">Goekera deserti</name>
    <dbReference type="NCBI Taxonomy" id="2497753"/>
    <lineage>
        <taxon>Bacteria</taxon>
        <taxon>Bacillati</taxon>
        <taxon>Actinomycetota</taxon>
        <taxon>Actinomycetes</taxon>
        <taxon>Geodermatophilales</taxon>
        <taxon>Geodermatophilaceae</taxon>
        <taxon>Goekera</taxon>
    </lineage>
</organism>
<dbReference type="InterPro" id="IPR042001">
    <property type="entry name" value="Sortase_F"/>
</dbReference>
<dbReference type="EMBL" id="JAAGWK010000028">
    <property type="protein sequence ID" value="NEL55998.1"/>
    <property type="molecule type" value="Genomic_DNA"/>
</dbReference>
<name>A0A7K3WHN6_9ACTN</name>
<dbReference type="AlphaFoldDB" id="A0A7K3WHN6"/>
<feature type="region of interest" description="Disordered" evidence="2">
    <location>
        <begin position="27"/>
        <end position="80"/>
    </location>
</feature>
<evidence type="ECO:0000256" key="1">
    <source>
        <dbReference type="ARBA" id="ARBA00022801"/>
    </source>
</evidence>
<comment type="caution">
    <text evidence="4">The sequence shown here is derived from an EMBL/GenBank/DDBJ whole genome shotgun (WGS) entry which is preliminary data.</text>
</comment>
<evidence type="ECO:0000313" key="4">
    <source>
        <dbReference type="EMBL" id="NEL55998.1"/>
    </source>
</evidence>
<feature type="compositionally biased region" description="Pro residues" evidence="2">
    <location>
        <begin position="43"/>
        <end position="77"/>
    </location>
</feature>
<dbReference type="InterPro" id="IPR023365">
    <property type="entry name" value="Sortase_dom-sf"/>
</dbReference>
<feature type="signal peptide" evidence="3">
    <location>
        <begin position="1"/>
        <end position="23"/>
    </location>
</feature>
<dbReference type="Gene3D" id="2.40.260.10">
    <property type="entry name" value="Sortase"/>
    <property type="match status" value="1"/>
</dbReference>
<proteinExistence type="predicted"/>
<dbReference type="GO" id="GO:0016787">
    <property type="term" value="F:hydrolase activity"/>
    <property type="evidence" value="ECO:0007669"/>
    <property type="project" value="UniProtKB-KW"/>
</dbReference>
<dbReference type="Pfam" id="PF04203">
    <property type="entry name" value="Sortase"/>
    <property type="match status" value="1"/>
</dbReference>
<keyword evidence="5" id="KW-1185">Reference proteome</keyword>
<evidence type="ECO:0000313" key="5">
    <source>
        <dbReference type="Proteomes" id="UP000470470"/>
    </source>
</evidence>
<accession>A0A7K3WHN6</accession>
<feature type="chain" id="PRO_5039599487" evidence="3">
    <location>
        <begin position="24"/>
        <end position="223"/>
    </location>
</feature>
<reference evidence="4 5" key="1">
    <citation type="submission" date="2020-02" db="EMBL/GenBank/DDBJ databases">
        <title>The whole genome sequence of CPCC 205119.</title>
        <authorList>
            <person name="Jiang Z."/>
        </authorList>
    </citation>
    <scope>NUCLEOTIDE SEQUENCE [LARGE SCALE GENOMIC DNA]</scope>
    <source>
        <strain evidence="4 5">CPCC 205119</strain>
    </source>
</reference>